<reference evidence="1 2" key="1">
    <citation type="submission" date="2013-02" db="EMBL/GenBank/DDBJ databases">
        <authorList>
            <person name="Harkins D.M."/>
            <person name="Durkin A.S."/>
            <person name="Brinkac L.M."/>
            <person name="Haft D.H."/>
            <person name="Selengut J.D."/>
            <person name="Sanka R."/>
            <person name="DePew J."/>
            <person name="Purushe J."/>
            <person name="Haake D.A."/>
            <person name="Matsunaga J."/>
            <person name="Vinetz J.M."/>
            <person name="Sutton G.G."/>
            <person name="Nierman W.C."/>
            <person name="Fouts D.E."/>
        </authorList>
    </citation>
    <scope>NUCLEOTIDE SEQUENCE [LARGE SCALE GENOMIC DNA]</scope>
    <source>
        <strain evidence="1 2">Ecochallenge</strain>
    </source>
</reference>
<proteinExistence type="predicted"/>
<dbReference type="AlphaFoldDB" id="N1U592"/>
<sequence length="50" mass="6004">MKVGKNDLSESISFKLKVFLSDHFSRMIVRKIRNEFLTRSECDFRVPIER</sequence>
<name>N1U592_9LEPT</name>
<accession>N1U592</accession>
<protein>
    <submittedName>
        <fullName evidence="1">Uncharacterized protein</fullName>
    </submittedName>
</protein>
<comment type="caution">
    <text evidence="1">The sequence shown here is derived from an EMBL/GenBank/DDBJ whole genome shotgun (WGS) entry which is preliminary data.</text>
</comment>
<gene>
    <name evidence="1" type="ORF">LEP1GSC043_4000</name>
</gene>
<evidence type="ECO:0000313" key="1">
    <source>
        <dbReference type="EMBL" id="EMY14202.1"/>
    </source>
</evidence>
<dbReference type="EMBL" id="AHMI02000189">
    <property type="protein sequence ID" value="EMY14202.1"/>
    <property type="molecule type" value="Genomic_DNA"/>
</dbReference>
<evidence type="ECO:0000313" key="2">
    <source>
        <dbReference type="Proteomes" id="UP000012249"/>
    </source>
</evidence>
<dbReference type="Proteomes" id="UP000012249">
    <property type="component" value="Unassembled WGS sequence"/>
</dbReference>
<organism evidence="1 2">
    <name type="scientific">Leptospira weilii str. Ecochallenge</name>
    <dbReference type="NCBI Taxonomy" id="1049986"/>
    <lineage>
        <taxon>Bacteria</taxon>
        <taxon>Pseudomonadati</taxon>
        <taxon>Spirochaetota</taxon>
        <taxon>Spirochaetia</taxon>
        <taxon>Leptospirales</taxon>
        <taxon>Leptospiraceae</taxon>
        <taxon>Leptospira</taxon>
    </lineage>
</organism>